<comment type="caution">
    <text evidence="1">The sequence shown here is derived from an EMBL/GenBank/DDBJ whole genome shotgun (WGS) entry which is preliminary data.</text>
</comment>
<name>A0ABR2ET17_9ROSI</name>
<dbReference type="InterPro" id="IPR007245">
    <property type="entry name" value="PIG-T"/>
</dbReference>
<accession>A0ABR2ET17</accession>
<gene>
    <name evidence="1" type="ORF">V6N12_058755</name>
</gene>
<evidence type="ECO:0000313" key="1">
    <source>
        <dbReference type="EMBL" id="KAK8565182.1"/>
    </source>
</evidence>
<keyword evidence="2" id="KW-1185">Reference proteome</keyword>
<sequence length="75" mass="8476">MKLSSTQGHWNYESCGGFDLVPSSNANPPRVELWDVFDVPQHQIDASWKNLTYTLSDLFCASINFLESTATYSFP</sequence>
<dbReference type="PANTHER" id="PTHR12959">
    <property type="entry name" value="GPI TRANSAMIDASE COMPONENT PIG-T-RELATED"/>
    <property type="match status" value="1"/>
</dbReference>
<protein>
    <submittedName>
        <fullName evidence="1">Uncharacterized protein</fullName>
    </submittedName>
</protein>
<organism evidence="1 2">
    <name type="scientific">Hibiscus sabdariffa</name>
    <name type="common">roselle</name>
    <dbReference type="NCBI Taxonomy" id="183260"/>
    <lineage>
        <taxon>Eukaryota</taxon>
        <taxon>Viridiplantae</taxon>
        <taxon>Streptophyta</taxon>
        <taxon>Embryophyta</taxon>
        <taxon>Tracheophyta</taxon>
        <taxon>Spermatophyta</taxon>
        <taxon>Magnoliopsida</taxon>
        <taxon>eudicotyledons</taxon>
        <taxon>Gunneridae</taxon>
        <taxon>Pentapetalae</taxon>
        <taxon>rosids</taxon>
        <taxon>malvids</taxon>
        <taxon>Malvales</taxon>
        <taxon>Malvaceae</taxon>
        <taxon>Malvoideae</taxon>
        <taxon>Hibiscus</taxon>
    </lineage>
</organism>
<reference evidence="1 2" key="1">
    <citation type="journal article" date="2024" name="G3 (Bethesda)">
        <title>Genome assembly of Hibiscus sabdariffa L. provides insights into metabolisms of medicinal natural products.</title>
        <authorList>
            <person name="Kim T."/>
        </authorList>
    </citation>
    <scope>NUCLEOTIDE SEQUENCE [LARGE SCALE GENOMIC DNA]</scope>
    <source>
        <strain evidence="1">TK-2024</strain>
        <tissue evidence="1">Old leaves</tissue>
    </source>
</reference>
<dbReference type="Proteomes" id="UP001472677">
    <property type="component" value="Unassembled WGS sequence"/>
</dbReference>
<dbReference type="EMBL" id="JBBPBM010000010">
    <property type="protein sequence ID" value="KAK8565182.1"/>
    <property type="molecule type" value="Genomic_DNA"/>
</dbReference>
<dbReference type="PANTHER" id="PTHR12959:SF11">
    <property type="entry name" value="GPI TRANSAMIDASE COMPONENT PIG-T"/>
    <property type="match status" value="1"/>
</dbReference>
<proteinExistence type="predicted"/>
<evidence type="ECO:0000313" key="2">
    <source>
        <dbReference type="Proteomes" id="UP001472677"/>
    </source>
</evidence>
<dbReference type="Pfam" id="PF04113">
    <property type="entry name" value="Gpi16"/>
    <property type="match status" value="1"/>
</dbReference>